<dbReference type="EMBL" id="HBUF01058079">
    <property type="protein sequence ID" value="CAG6624764.1"/>
    <property type="molecule type" value="Transcribed_RNA"/>
</dbReference>
<dbReference type="EMBL" id="HBUF01365128">
    <property type="protein sequence ID" value="CAG6723151.1"/>
    <property type="molecule type" value="Transcribed_RNA"/>
</dbReference>
<organism evidence="1">
    <name type="scientific">Cacopsylla melanoneura</name>
    <dbReference type="NCBI Taxonomy" id="428564"/>
    <lineage>
        <taxon>Eukaryota</taxon>
        <taxon>Metazoa</taxon>
        <taxon>Ecdysozoa</taxon>
        <taxon>Arthropoda</taxon>
        <taxon>Hexapoda</taxon>
        <taxon>Insecta</taxon>
        <taxon>Pterygota</taxon>
        <taxon>Neoptera</taxon>
        <taxon>Paraneoptera</taxon>
        <taxon>Hemiptera</taxon>
        <taxon>Sternorrhyncha</taxon>
        <taxon>Psylloidea</taxon>
        <taxon>Psyllidae</taxon>
        <taxon>Psyllinae</taxon>
        <taxon>Cacopsylla</taxon>
    </lineage>
</organism>
<protein>
    <submittedName>
        <fullName evidence="1">Uncharacterized protein</fullName>
    </submittedName>
</protein>
<evidence type="ECO:0000313" key="1">
    <source>
        <dbReference type="EMBL" id="CAG6723151.1"/>
    </source>
</evidence>
<sequence length="106" mass="11657">MPGLAPRGKVPERVLLVVVLEYSPSRLQLSCHRAVSFRTAPWRRRSSRSTAIGTRSSSLCPCLAVAVFQLLPVYPRSVLSLRMYPGLISPLPCSSCLAVKVTLTFE</sequence>
<dbReference type="AlphaFoldDB" id="A0A8D8VGG6"/>
<proteinExistence type="predicted"/>
<dbReference type="EMBL" id="HBUF01318552">
    <property type="protein sequence ID" value="CAG6694485.1"/>
    <property type="molecule type" value="Transcribed_RNA"/>
</dbReference>
<reference evidence="1" key="1">
    <citation type="submission" date="2021-05" db="EMBL/GenBank/DDBJ databases">
        <authorList>
            <person name="Alioto T."/>
            <person name="Alioto T."/>
            <person name="Gomez Garrido J."/>
        </authorList>
    </citation>
    <scope>NUCLEOTIDE SEQUENCE</scope>
</reference>
<dbReference type="EMBL" id="HBUF01365132">
    <property type="protein sequence ID" value="CAG6723162.1"/>
    <property type="molecule type" value="Transcribed_RNA"/>
</dbReference>
<dbReference type="EMBL" id="HBUF01365130">
    <property type="protein sequence ID" value="CAG6723156.1"/>
    <property type="molecule type" value="Transcribed_RNA"/>
</dbReference>
<dbReference type="EMBL" id="HBUF01365126">
    <property type="protein sequence ID" value="CAG6723145.1"/>
    <property type="molecule type" value="Transcribed_RNA"/>
</dbReference>
<name>A0A8D8VGG6_9HEMI</name>
<accession>A0A8D8VGG6</accession>
<dbReference type="EMBL" id="HBUF01058078">
    <property type="protein sequence ID" value="CAG6624761.1"/>
    <property type="molecule type" value="Transcribed_RNA"/>
</dbReference>